<dbReference type="InterPro" id="IPR001173">
    <property type="entry name" value="Glyco_trans_2-like"/>
</dbReference>
<keyword evidence="2" id="KW-0328">Glycosyltransferase</keyword>
<feature type="domain" description="Glycosyltransferase 2-like" evidence="1">
    <location>
        <begin position="9"/>
        <end position="132"/>
    </location>
</feature>
<proteinExistence type="predicted"/>
<name>A0A1R4B3M9_9VIBR</name>
<dbReference type="STRING" id="1918946.VPAL9027_01484"/>
<dbReference type="RefSeq" id="WP_077313800.1">
    <property type="nucleotide sequence ID" value="NZ_AP024887.1"/>
</dbReference>
<dbReference type="Pfam" id="PF00535">
    <property type="entry name" value="Glycos_transf_2"/>
    <property type="match status" value="1"/>
</dbReference>
<dbReference type="OrthoDB" id="9802649at2"/>
<dbReference type="PANTHER" id="PTHR22916">
    <property type="entry name" value="GLYCOSYLTRANSFERASE"/>
    <property type="match status" value="1"/>
</dbReference>
<keyword evidence="3" id="KW-1185">Reference proteome</keyword>
<dbReference type="Gene3D" id="3.90.550.10">
    <property type="entry name" value="Spore Coat Polysaccharide Biosynthesis Protein SpsA, Chain A"/>
    <property type="match status" value="1"/>
</dbReference>
<dbReference type="GO" id="GO:0016758">
    <property type="term" value="F:hexosyltransferase activity"/>
    <property type="evidence" value="ECO:0007669"/>
    <property type="project" value="UniProtKB-ARBA"/>
</dbReference>
<dbReference type="PANTHER" id="PTHR22916:SF3">
    <property type="entry name" value="UDP-GLCNAC:BETAGAL BETA-1,3-N-ACETYLGLUCOSAMINYLTRANSFERASE-LIKE PROTEIN 1"/>
    <property type="match status" value="1"/>
</dbReference>
<reference evidence="2 3" key="1">
    <citation type="submission" date="2017-02" db="EMBL/GenBank/DDBJ databases">
        <authorList>
            <person name="Peterson S.W."/>
        </authorList>
    </citation>
    <scope>NUCLEOTIDE SEQUENCE [LARGE SCALE GENOMIC DNA]</scope>
    <source>
        <strain evidence="2 3">CECT 9027</strain>
    </source>
</reference>
<dbReference type="InterPro" id="IPR029044">
    <property type="entry name" value="Nucleotide-diphossugar_trans"/>
</dbReference>
<gene>
    <name evidence="2" type="primary">wfgD</name>
    <name evidence="2" type="ORF">VPAL9027_01484</name>
</gene>
<evidence type="ECO:0000313" key="2">
    <source>
        <dbReference type="EMBL" id="SJL83516.1"/>
    </source>
</evidence>
<protein>
    <submittedName>
        <fullName evidence="2">UDP-Glc:alpha-D-GlcNAc-diphosphoundecaprenol beta-1,3-glucosyltransferase WfgD</fullName>
        <ecNumber evidence="2">2.4.1.305</ecNumber>
    </submittedName>
</protein>
<dbReference type="EMBL" id="FUFT01000003">
    <property type="protein sequence ID" value="SJL83516.1"/>
    <property type="molecule type" value="Genomic_DNA"/>
</dbReference>
<accession>A0A1R4B3M9</accession>
<sequence length="253" mass="28897">MPNSDELVSVIMPAFNSADTIIKSIESVVEQTYKTIELVIIDDGSQDNTRFLVNEFLSDKNIEIEIKLIDNHYKKGARGARQSGIDYANGRYIAFLDSDDTWLPNKIDVQISFMKSKNVGFCFSNYYMKKHNQQKEFIARDVVDFNGLTKTCDIGCLTVILDKQSIDDIIVPDTPKEDYALWLSILKNSDLKAYNVGQVLAVYNVQDSSLSSNKFKEVYKQFFVLRKVANLSLLNAMYKVTHYVFNGLIKHKL</sequence>
<dbReference type="SUPFAM" id="SSF53448">
    <property type="entry name" value="Nucleotide-diphospho-sugar transferases"/>
    <property type="match status" value="1"/>
</dbReference>
<organism evidence="2 3">
    <name type="scientific">Vibrio palustris</name>
    <dbReference type="NCBI Taxonomy" id="1918946"/>
    <lineage>
        <taxon>Bacteria</taxon>
        <taxon>Pseudomonadati</taxon>
        <taxon>Pseudomonadota</taxon>
        <taxon>Gammaproteobacteria</taxon>
        <taxon>Vibrionales</taxon>
        <taxon>Vibrionaceae</taxon>
        <taxon>Vibrio</taxon>
    </lineage>
</organism>
<dbReference type="CDD" id="cd00761">
    <property type="entry name" value="Glyco_tranf_GTA_type"/>
    <property type="match status" value="1"/>
</dbReference>
<evidence type="ECO:0000259" key="1">
    <source>
        <dbReference type="Pfam" id="PF00535"/>
    </source>
</evidence>
<dbReference type="Proteomes" id="UP000189475">
    <property type="component" value="Unassembled WGS sequence"/>
</dbReference>
<evidence type="ECO:0000313" key="3">
    <source>
        <dbReference type="Proteomes" id="UP000189475"/>
    </source>
</evidence>
<keyword evidence="2" id="KW-0808">Transferase</keyword>
<dbReference type="EC" id="2.4.1.305" evidence="2"/>
<dbReference type="AlphaFoldDB" id="A0A1R4B3M9"/>